<dbReference type="AlphaFoldDB" id="I4ALR3"/>
<dbReference type="SUPFAM" id="SSF52540">
    <property type="entry name" value="P-loop containing nucleoside triphosphate hydrolases"/>
    <property type="match status" value="1"/>
</dbReference>
<sequence length="368" mass="42305">MLFSDILGLDELKKTLTSAVHNNHVAHAQLFLGYEGSAGLSLAWAYATFLNCENKQENDACGKCSSCIRYKKLIHPDLHFVFPTAKAKGCKEREEFMKGWREFLPKHTYPVLQDWSDFLDTEGKQFSISVAESRYISKILSLKAYEGGYKIMILWLPEYMNASAANALLKGLEEPPNKTIFLLVTEKTDRMLATILSRCQLIQVPRYSDKEVKEYLISQNIKEDDATQIAPLVDGNLNEAMKLSEHTQNKNQELFRDWMRLCFKHDYAGFVNEADVFHSLGKEGQKTLLQYALTILRESLISNFGTEQLIRSESETLKFVQNFAKVIDERNIFSLVEKIDEAYFHLERNANSKIIFMDLSVQIARLLR</sequence>
<reference evidence="2" key="1">
    <citation type="submission" date="2012-06" db="EMBL/GenBank/DDBJ databases">
        <title>The complete genome of Flexibacter litoralis DSM 6794.</title>
        <authorList>
            <person name="Lucas S."/>
            <person name="Copeland A."/>
            <person name="Lapidus A."/>
            <person name="Glavina del Rio T."/>
            <person name="Dalin E."/>
            <person name="Tice H."/>
            <person name="Bruce D."/>
            <person name="Goodwin L."/>
            <person name="Pitluck S."/>
            <person name="Peters L."/>
            <person name="Ovchinnikova G."/>
            <person name="Lu M."/>
            <person name="Kyrpides N."/>
            <person name="Mavromatis K."/>
            <person name="Ivanova N."/>
            <person name="Brettin T."/>
            <person name="Detter J.C."/>
            <person name="Han C."/>
            <person name="Larimer F."/>
            <person name="Land M."/>
            <person name="Hauser L."/>
            <person name="Markowitz V."/>
            <person name="Cheng J.-F."/>
            <person name="Hugenholtz P."/>
            <person name="Woyke T."/>
            <person name="Wu D."/>
            <person name="Spring S."/>
            <person name="Lang E."/>
            <person name="Kopitz M."/>
            <person name="Brambilla E."/>
            <person name="Klenk H.-P."/>
            <person name="Eisen J.A."/>
        </authorList>
    </citation>
    <scope>NUCLEOTIDE SEQUENCE [LARGE SCALE GENOMIC DNA]</scope>
    <source>
        <strain evidence="2">ATCC 23117 / DSM 6794 / NBRC 15988 / NCIMB 1366 / Sio-4</strain>
    </source>
</reference>
<dbReference type="Proteomes" id="UP000006054">
    <property type="component" value="Chromosome"/>
</dbReference>
<dbReference type="Pfam" id="PF13177">
    <property type="entry name" value="DNA_pol3_delta2"/>
    <property type="match status" value="1"/>
</dbReference>
<dbReference type="OrthoDB" id="9811073at2"/>
<dbReference type="InterPro" id="IPR027417">
    <property type="entry name" value="P-loop_NTPase"/>
</dbReference>
<dbReference type="Gene3D" id="3.40.50.300">
    <property type="entry name" value="P-loop containing nucleotide triphosphate hydrolases"/>
    <property type="match status" value="1"/>
</dbReference>
<dbReference type="PANTHER" id="PTHR11669">
    <property type="entry name" value="REPLICATION FACTOR C / DNA POLYMERASE III GAMMA-TAU SUBUNIT"/>
    <property type="match status" value="1"/>
</dbReference>
<dbReference type="GO" id="GO:0006261">
    <property type="term" value="P:DNA-templated DNA replication"/>
    <property type="evidence" value="ECO:0007669"/>
    <property type="project" value="TreeGrafter"/>
</dbReference>
<dbReference type="PATRIC" id="fig|880071.3.peg.2523"/>
<dbReference type="PANTHER" id="PTHR11669:SF8">
    <property type="entry name" value="DNA POLYMERASE III SUBUNIT DELTA"/>
    <property type="match status" value="1"/>
</dbReference>
<dbReference type="InterPro" id="IPR050238">
    <property type="entry name" value="DNA_Rep/Repair_Clamp_Loader"/>
</dbReference>
<keyword evidence="2" id="KW-1185">Reference proteome</keyword>
<protein>
    <submittedName>
        <fullName evidence="1">DNA polymerase III, gamma/tau subunit</fullName>
    </submittedName>
</protein>
<evidence type="ECO:0000313" key="1">
    <source>
        <dbReference type="EMBL" id="AFM04898.1"/>
    </source>
</evidence>
<dbReference type="RefSeq" id="WP_014798335.1">
    <property type="nucleotide sequence ID" value="NC_018018.1"/>
</dbReference>
<proteinExistence type="predicted"/>
<name>I4ALR3_BERLS</name>
<dbReference type="eggNOG" id="COG0470">
    <property type="taxonomic scope" value="Bacteria"/>
</dbReference>
<dbReference type="EMBL" id="CP003345">
    <property type="protein sequence ID" value="AFM04898.1"/>
    <property type="molecule type" value="Genomic_DNA"/>
</dbReference>
<dbReference type="HOGENOM" id="CLU_006229_4_2_10"/>
<gene>
    <name evidence="1" type="ordered locus">Fleli_2533</name>
</gene>
<evidence type="ECO:0000313" key="2">
    <source>
        <dbReference type="Proteomes" id="UP000006054"/>
    </source>
</evidence>
<dbReference type="STRING" id="880071.Fleli_2533"/>
<dbReference type="KEGG" id="fli:Fleli_2533"/>
<accession>I4ALR3</accession>
<organism evidence="1 2">
    <name type="scientific">Bernardetia litoralis (strain ATCC 23117 / DSM 6794 / NBRC 15988 / NCIMB 1366 / Fx l1 / Sio-4)</name>
    <name type="common">Flexibacter litoralis</name>
    <dbReference type="NCBI Taxonomy" id="880071"/>
    <lineage>
        <taxon>Bacteria</taxon>
        <taxon>Pseudomonadati</taxon>
        <taxon>Bacteroidota</taxon>
        <taxon>Cytophagia</taxon>
        <taxon>Cytophagales</taxon>
        <taxon>Bernardetiaceae</taxon>
        <taxon>Bernardetia</taxon>
    </lineage>
</organism>